<feature type="domain" description="OTU" evidence="2">
    <location>
        <begin position="85"/>
        <end position="182"/>
    </location>
</feature>
<organism evidence="3 4">
    <name type="scientific">Holothuria leucospilota</name>
    <name type="common">Black long sea cucumber</name>
    <name type="synonym">Mertensiothuria leucospilota</name>
    <dbReference type="NCBI Taxonomy" id="206669"/>
    <lineage>
        <taxon>Eukaryota</taxon>
        <taxon>Metazoa</taxon>
        <taxon>Echinodermata</taxon>
        <taxon>Eleutherozoa</taxon>
        <taxon>Echinozoa</taxon>
        <taxon>Holothuroidea</taxon>
        <taxon>Aspidochirotacea</taxon>
        <taxon>Aspidochirotida</taxon>
        <taxon>Holothuriidae</taxon>
        <taxon>Holothuria</taxon>
    </lineage>
</organism>
<dbReference type="EMBL" id="JAIZAY010000001">
    <property type="protein sequence ID" value="KAJ8050056.1"/>
    <property type="molecule type" value="Genomic_DNA"/>
</dbReference>
<name>A0A9Q1HLN6_HOLLE</name>
<feature type="compositionally biased region" description="Acidic residues" evidence="1">
    <location>
        <begin position="166"/>
        <end position="182"/>
    </location>
</feature>
<keyword evidence="4" id="KW-1185">Reference proteome</keyword>
<dbReference type="PROSITE" id="PS50802">
    <property type="entry name" value="OTU"/>
    <property type="match status" value="1"/>
</dbReference>
<dbReference type="AlphaFoldDB" id="A0A9Q1HLN6"/>
<evidence type="ECO:0000259" key="2">
    <source>
        <dbReference type="PROSITE" id="PS50802"/>
    </source>
</evidence>
<sequence length="182" mass="20677">MFRLPSSDDNKNQVPFNVSKDSETSEVVVVTTENSIILHYFPVDLTWANAVAETLSLSHTPSSNSSAVSNYNSSPIYSTVSAKPICVHTIEGDGNCFFRSLLYLITESEEHHILRDLTVKDHQSEWKSWHETLQTMEQDWREFVDIDGIDSTSLTSEQQQNVLTDAETEMEPDSDDEWTEVK</sequence>
<dbReference type="Proteomes" id="UP001152320">
    <property type="component" value="Chromosome 1"/>
</dbReference>
<dbReference type="InterPro" id="IPR038765">
    <property type="entry name" value="Papain-like_cys_pep_sf"/>
</dbReference>
<dbReference type="InterPro" id="IPR003323">
    <property type="entry name" value="OTU_dom"/>
</dbReference>
<dbReference type="Gene3D" id="3.90.70.80">
    <property type="match status" value="1"/>
</dbReference>
<evidence type="ECO:0000313" key="3">
    <source>
        <dbReference type="EMBL" id="KAJ8050056.1"/>
    </source>
</evidence>
<dbReference type="OrthoDB" id="409956at2759"/>
<reference evidence="3" key="1">
    <citation type="submission" date="2021-10" db="EMBL/GenBank/DDBJ databases">
        <title>Tropical sea cucumber genome reveals ecological adaptation and Cuvierian tubules defense mechanism.</title>
        <authorList>
            <person name="Chen T."/>
        </authorList>
    </citation>
    <scope>NUCLEOTIDE SEQUENCE</scope>
    <source>
        <strain evidence="3">Nanhai2018</strain>
        <tissue evidence="3">Muscle</tissue>
    </source>
</reference>
<accession>A0A9Q1HLN6</accession>
<protein>
    <recommendedName>
        <fullName evidence="2">OTU domain-containing protein</fullName>
    </recommendedName>
</protein>
<evidence type="ECO:0000256" key="1">
    <source>
        <dbReference type="SAM" id="MobiDB-lite"/>
    </source>
</evidence>
<feature type="compositionally biased region" description="Polar residues" evidence="1">
    <location>
        <begin position="154"/>
        <end position="163"/>
    </location>
</feature>
<dbReference type="SUPFAM" id="SSF54001">
    <property type="entry name" value="Cysteine proteinases"/>
    <property type="match status" value="1"/>
</dbReference>
<evidence type="ECO:0000313" key="4">
    <source>
        <dbReference type="Proteomes" id="UP001152320"/>
    </source>
</evidence>
<feature type="region of interest" description="Disordered" evidence="1">
    <location>
        <begin position="154"/>
        <end position="182"/>
    </location>
</feature>
<comment type="caution">
    <text evidence="3">The sequence shown here is derived from an EMBL/GenBank/DDBJ whole genome shotgun (WGS) entry which is preliminary data.</text>
</comment>
<proteinExistence type="predicted"/>
<gene>
    <name evidence="3" type="ORF">HOLleu_03103</name>
</gene>